<dbReference type="Proteomes" id="UP000799302">
    <property type="component" value="Unassembled WGS sequence"/>
</dbReference>
<keyword evidence="2" id="KW-1185">Reference proteome</keyword>
<dbReference type="OrthoDB" id="5397557at2759"/>
<name>A0A6A6U9U5_9PEZI</name>
<dbReference type="AlphaFoldDB" id="A0A6A6U9U5"/>
<evidence type="ECO:0008006" key="3">
    <source>
        <dbReference type="Google" id="ProtNLM"/>
    </source>
</evidence>
<evidence type="ECO:0000313" key="2">
    <source>
        <dbReference type="Proteomes" id="UP000799302"/>
    </source>
</evidence>
<dbReference type="EMBL" id="MU004235">
    <property type="protein sequence ID" value="KAF2669029.1"/>
    <property type="molecule type" value="Genomic_DNA"/>
</dbReference>
<proteinExistence type="predicted"/>
<reference evidence="1" key="1">
    <citation type="journal article" date="2020" name="Stud. Mycol.">
        <title>101 Dothideomycetes genomes: a test case for predicting lifestyles and emergence of pathogens.</title>
        <authorList>
            <person name="Haridas S."/>
            <person name="Albert R."/>
            <person name="Binder M."/>
            <person name="Bloem J."/>
            <person name="Labutti K."/>
            <person name="Salamov A."/>
            <person name="Andreopoulos B."/>
            <person name="Baker S."/>
            <person name="Barry K."/>
            <person name="Bills G."/>
            <person name="Bluhm B."/>
            <person name="Cannon C."/>
            <person name="Castanera R."/>
            <person name="Culley D."/>
            <person name="Daum C."/>
            <person name="Ezra D."/>
            <person name="Gonzalez J."/>
            <person name="Henrissat B."/>
            <person name="Kuo A."/>
            <person name="Liang C."/>
            <person name="Lipzen A."/>
            <person name="Lutzoni F."/>
            <person name="Magnuson J."/>
            <person name="Mondo S."/>
            <person name="Nolan M."/>
            <person name="Ohm R."/>
            <person name="Pangilinan J."/>
            <person name="Park H.-J."/>
            <person name="Ramirez L."/>
            <person name="Alfaro M."/>
            <person name="Sun H."/>
            <person name="Tritt A."/>
            <person name="Yoshinaga Y."/>
            <person name="Zwiers L.-H."/>
            <person name="Turgeon B."/>
            <person name="Goodwin S."/>
            <person name="Spatafora J."/>
            <person name="Crous P."/>
            <person name="Grigoriev I."/>
        </authorList>
    </citation>
    <scope>NUCLEOTIDE SEQUENCE</scope>
    <source>
        <strain evidence="1">CBS 115976</strain>
    </source>
</reference>
<evidence type="ECO:0000313" key="1">
    <source>
        <dbReference type="EMBL" id="KAF2669029.1"/>
    </source>
</evidence>
<organism evidence="1 2">
    <name type="scientific">Microthyrium microscopicum</name>
    <dbReference type="NCBI Taxonomy" id="703497"/>
    <lineage>
        <taxon>Eukaryota</taxon>
        <taxon>Fungi</taxon>
        <taxon>Dikarya</taxon>
        <taxon>Ascomycota</taxon>
        <taxon>Pezizomycotina</taxon>
        <taxon>Dothideomycetes</taxon>
        <taxon>Dothideomycetes incertae sedis</taxon>
        <taxon>Microthyriales</taxon>
        <taxon>Microthyriaceae</taxon>
        <taxon>Microthyrium</taxon>
    </lineage>
</organism>
<sequence>MHSHINERFEACIPFAVYIRGGDQNASSLPSSLDLSRFMTLPFDIQESIIKSCDARTLWTLMQASSALRAEAQRAFWAHPDVWYYTSSEWLRLERGYSGSEPHCPEFASSVQQIEIEFTKLANTFQVSQQPTRGRIMRYALARTRENGRLHFKPIVEQVREFWENFNINFPAVQRVLISEHGDWRAPLDPLVAFSDLFKKLADACPQHVQIYASAREVEDEVTDEQLKAGYHNTKTNLYKYQRNDDSWVILQRNWTRDRVRLAFKKFSGLAGTIQQHMIKTRMLNQHFIGIRSIRMQT</sequence>
<protein>
    <recommendedName>
        <fullName evidence="3">F-box domain-containing protein</fullName>
    </recommendedName>
</protein>
<gene>
    <name evidence="1" type="ORF">BT63DRAFT_439772</name>
</gene>
<accession>A0A6A6U9U5</accession>